<evidence type="ECO:0000256" key="7">
    <source>
        <dbReference type="SAM" id="MobiDB-lite"/>
    </source>
</evidence>
<gene>
    <name evidence="10" type="ORF">GMORB2_3687</name>
</gene>
<dbReference type="GO" id="GO:0005788">
    <property type="term" value="C:endoplasmic reticulum lumen"/>
    <property type="evidence" value="ECO:0007669"/>
    <property type="project" value="UniProtKB-SubCell"/>
</dbReference>
<dbReference type="GO" id="GO:0003756">
    <property type="term" value="F:protein disulfide isomerase activity"/>
    <property type="evidence" value="ECO:0007669"/>
    <property type="project" value="UniProtKB-EC"/>
</dbReference>
<dbReference type="Gene3D" id="3.40.30.10">
    <property type="entry name" value="Glutaredoxin"/>
    <property type="match status" value="2"/>
</dbReference>
<comment type="caution">
    <text evidence="10">The sequence shown here is derived from an EMBL/GenBank/DDBJ whole genome shotgun (WGS) entry which is preliminary data.</text>
</comment>
<evidence type="ECO:0000313" key="11">
    <source>
        <dbReference type="Proteomes" id="UP000749293"/>
    </source>
</evidence>
<dbReference type="InterPro" id="IPR057305">
    <property type="entry name" value="Thioredox_PDIA6_C"/>
</dbReference>
<dbReference type="Proteomes" id="UP000749293">
    <property type="component" value="Unassembled WGS sequence"/>
</dbReference>
<dbReference type="EC" id="5.3.4.1" evidence="3"/>
<dbReference type="PROSITE" id="PS00194">
    <property type="entry name" value="THIOREDOXIN_1"/>
    <property type="match status" value="1"/>
</dbReference>
<organism evidence="10 11">
    <name type="scientific">Geosmithia morbida</name>
    <dbReference type="NCBI Taxonomy" id="1094350"/>
    <lineage>
        <taxon>Eukaryota</taxon>
        <taxon>Fungi</taxon>
        <taxon>Dikarya</taxon>
        <taxon>Ascomycota</taxon>
        <taxon>Pezizomycotina</taxon>
        <taxon>Sordariomycetes</taxon>
        <taxon>Hypocreomycetidae</taxon>
        <taxon>Hypocreales</taxon>
        <taxon>Bionectriaceae</taxon>
        <taxon>Geosmithia</taxon>
    </lineage>
</organism>
<keyword evidence="8" id="KW-0732">Signal</keyword>
<evidence type="ECO:0000313" key="10">
    <source>
        <dbReference type="EMBL" id="KAF4124848.1"/>
    </source>
</evidence>
<dbReference type="InterPro" id="IPR017937">
    <property type="entry name" value="Thioredoxin_CS"/>
</dbReference>
<proteinExistence type="predicted"/>
<sequence length="456" mass="49179">MHHYTTLAGAFTVLLAAVPTAQAMYSKSSPVLQLNTRNFDSLVTKSNHTSIVEFYAPWCGHCQNLKPAYEKAAKNLEGLAKVAAVNCDDDSNKSLCGAHGVQGFPTLKIFRPGKKQGSKPIVEDYKGPRTASGITDEVVKNINNHVSRITDKEIDSFIGKEGPKALLFTDKGTTSALLRSVAIDYLGVMHVGQIRNKEKGAVKQFGIEKFPTLVLIPEGAIVEPIVYDGELRKKDVMAFLSRAVEPNPDPAPAKGKVKKGASADEKAKAAKLDADANTSPTTSTAGAEATTVAINSISSAEKLQEKCLQVSSNTCVLAIVPAKSSDKGDQVVQSLSKLNAKYIHGKRHLFPFFSLSTEVAFEASLRSALKLADDVDLVAINARRGWWRQYKGDFSLESVESWIDAIRMGEGDKNSLPNGILIGKKEEVKPSGETQEAEPVAGSEASKQDEVVHEEL</sequence>
<evidence type="ECO:0000256" key="1">
    <source>
        <dbReference type="ARBA" id="ARBA00001182"/>
    </source>
</evidence>
<dbReference type="GO" id="GO:0015035">
    <property type="term" value="F:protein-disulfide reductase activity"/>
    <property type="evidence" value="ECO:0007669"/>
    <property type="project" value="TreeGrafter"/>
</dbReference>
<dbReference type="PROSITE" id="PS51352">
    <property type="entry name" value="THIOREDOXIN_2"/>
    <property type="match status" value="1"/>
</dbReference>
<comment type="subcellular location">
    <subcellularLocation>
        <location evidence="2">Endoplasmic reticulum lumen</location>
    </subcellularLocation>
</comment>
<evidence type="ECO:0000256" key="2">
    <source>
        <dbReference type="ARBA" id="ARBA00004319"/>
    </source>
</evidence>
<feature type="domain" description="Thioredoxin" evidence="9">
    <location>
        <begin position="12"/>
        <end position="144"/>
    </location>
</feature>
<evidence type="ECO:0000256" key="4">
    <source>
        <dbReference type="ARBA" id="ARBA00023157"/>
    </source>
</evidence>
<dbReference type="InterPro" id="IPR013766">
    <property type="entry name" value="Thioredoxin_domain"/>
</dbReference>
<dbReference type="InterPro" id="IPR036249">
    <property type="entry name" value="Thioredoxin-like_sf"/>
</dbReference>
<keyword evidence="6" id="KW-0676">Redox-active center</keyword>
<keyword evidence="4" id="KW-1015">Disulfide bond</keyword>
<dbReference type="EMBL" id="JAANYQ010000003">
    <property type="protein sequence ID" value="KAF4124848.1"/>
    <property type="molecule type" value="Genomic_DNA"/>
</dbReference>
<dbReference type="RefSeq" id="XP_035323500.1">
    <property type="nucleotide sequence ID" value="XM_035465663.1"/>
</dbReference>
<dbReference type="CDD" id="cd03002">
    <property type="entry name" value="PDI_a_MPD1_like"/>
    <property type="match status" value="1"/>
</dbReference>
<dbReference type="SUPFAM" id="SSF52833">
    <property type="entry name" value="Thioredoxin-like"/>
    <property type="match status" value="2"/>
</dbReference>
<name>A0A9P5D2B1_9HYPO</name>
<feature type="compositionally biased region" description="Basic and acidic residues" evidence="7">
    <location>
        <begin position="446"/>
        <end position="456"/>
    </location>
</feature>
<evidence type="ECO:0000259" key="9">
    <source>
        <dbReference type="PROSITE" id="PS51352"/>
    </source>
</evidence>
<dbReference type="GO" id="GO:0034976">
    <property type="term" value="P:response to endoplasmic reticulum stress"/>
    <property type="evidence" value="ECO:0007669"/>
    <property type="project" value="TreeGrafter"/>
</dbReference>
<feature type="signal peptide" evidence="8">
    <location>
        <begin position="1"/>
        <end position="23"/>
    </location>
</feature>
<evidence type="ECO:0000256" key="6">
    <source>
        <dbReference type="ARBA" id="ARBA00023284"/>
    </source>
</evidence>
<dbReference type="PANTHER" id="PTHR45815:SF3">
    <property type="entry name" value="PROTEIN DISULFIDE-ISOMERASE A6"/>
    <property type="match status" value="1"/>
</dbReference>
<dbReference type="GeneID" id="55969915"/>
<accession>A0A9P5D2B1</accession>
<dbReference type="Pfam" id="PF24541">
    <property type="entry name" value="Thioredox_PDIA6_C"/>
    <property type="match status" value="1"/>
</dbReference>
<keyword evidence="5" id="KW-0413">Isomerase</keyword>
<evidence type="ECO:0000256" key="3">
    <source>
        <dbReference type="ARBA" id="ARBA00012723"/>
    </source>
</evidence>
<reference evidence="10" key="1">
    <citation type="submission" date="2020-03" db="EMBL/GenBank/DDBJ databases">
        <title>Site-based positive gene gene selection in Geosmithia morbida across the United States reveals a broad range of putative effectors and factors for local host and environmental adapation.</title>
        <authorList>
            <person name="Onufrak A."/>
            <person name="Murdoch R.W."/>
            <person name="Gazis R."/>
            <person name="Huff M."/>
            <person name="Staton M."/>
            <person name="Klingeman W."/>
            <person name="Hadziabdic D."/>
        </authorList>
    </citation>
    <scope>NUCLEOTIDE SEQUENCE</scope>
    <source>
        <strain evidence="10">1262</strain>
    </source>
</reference>
<dbReference type="PRINTS" id="PR00421">
    <property type="entry name" value="THIOREDOXIN"/>
</dbReference>
<evidence type="ECO:0000256" key="8">
    <source>
        <dbReference type="SAM" id="SignalP"/>
    </source>
</evidence>
<protein>
    <recommendedName>
        <fullName evidence="3">protein disulfide-isomerase</fullName>
        <ecNumber evidence="3">5.3.4.1</ecNumber>
    </recommendedName>
</protein>
<dbReference type="PANTHER" id="PTHR45815">
    <property type="entry name" value="PROTEIN DISULFIDE-ISOMERASE A6"/>
    <property type="match status" value="1"/>
</dbReference>
<dbReference type="AlphaFoldDB" id="A0A9P5D2B1"/>
<dbReference type="OrthoDB" id="10264505at2759"/>
<dbReference type="Pfam" id="PF00085">
    <property type="entry name" value="Thioredoxin"/>
    <property type="match status" value="1"/>
</dbReference>
<comment type="catalytic activity">
    <reaction evidence="1">
        <text>Catalyzes the rearrangement of -S-S- bonds in proteins.</text>
        <dbReference type="EC" id="5.3.4.1"/>
    </reaction>
</comment>
<keyword evidence="11" id="KW-1185">Reference proteome</keyword>
<evidence type="ECO:0000256" key="5">
    <source>
        <dbReference type="ARBA" id="ARBA00023235"/>
    </source>
</evidence>
<feature type="region of interest" description="Disordered" evidence="7">
    <location>
        <begin position="416"/>
        <end position="456"/>
    </location>
</feature>
<feature type="chain" id="PRO_5040276664" description="protein disulfide-isomerase" evidence="8">
    <location>
        <begin position="24"/>
        <end position="456"/>
    </location>
</feature>